<evidence type="ECO:0000256" key="8">
    <source>
        <dbReference type="SAM" id="Phobius"/>
    </source>
</evidence>
<evidence type="ECO:0000259" key="9">
    <source>
        <dbReference type="Pfam" id="PF13231"/>
    </source>
</evidence>
<dbReference type="PANTHER" id="PTHR33908:SF11">
    <property type="entry name" value="MEMBRANE PROTEIN"/>
    <property type="match status" value="1"/>
</dbReference>
<feature type="domain" description="Glycosyltransferase RgtA/B/C/D-like" evidence="9">
    <location>
        <begin position="135"/>
        <end position="280"/>
    </location>
</feature>
<feature type="transmembrane region" description="Helical" evidence="8">
    <location>
        <begin position="186"/>
        <end position="214"/>
    </location>
</feature>
<dbReference type="InterPro" id="IPR038731">
    <property type="entry name" value="RgtA/B/C-like"/>
</dbReference>
<evidence type="ECO:0000256" key="6">
    <source>
        <dbReference type="ARBA" id="ARBA00022989"/>
    </source>
</evidence>
<dbReference type="AlphaFoldDB" id="A0A0A2UU82"/>
<evidence type="ECO:0000313" key="11">
    <source>
        <dbReference type="Proteomes" id="UP000030153"/>
    </source>
</evidence>
<keyword evidence="11" id="KW-1185">Reference proteome</keyword>
<feature type="transmembrane region" description="Helical" evidence="8">
    <location>
        <begin position="44"/>
        <end position="62"/>
    </location>
</feature>
<evidence type="ECO:0000313" key="10">
    <source>
        <dbReference type="EMBL" id="KGP91479.1"/>
    </source>
</evidence>
<evidence type="ECO:0000256" key="7">
    <source>
        <dbReference type="ARBA" id="ARBA00023136"/>
    </source>
</evidence>
<proteinExistence type="predicted"/>
<dbReference type="OrthoDB" id="2787520at2"/>
<dbReference type="eggNOG" id="COG1807">
    <property type="taxonomic scope" value="Bacteria"/>
</dbReference>
<protein>
    <submittedName>
        <fullName evidence="10">Membrane protein</fullName>
    </submittedName>
</protein>
<dbReference type="Pfam" id="PF13231">
    <property type="entry name" value="PMT_2"/>
    <property type="match status" value="1"/>
</dbReference>
<evidence type="ECO:0000256" key="3">
    <source>
        <dbReference type="ARBA" id="ARBA00022676"/>
    </source>
</evidence>
<feature type="transmembrane region" description="Helical" evidence="8">
    <location>
        <begin position="424"/>
        <end position="440"/>
    </location>
</feature>
<keyword evidence="2" id="KW-1003">Cell membrane</keyword>
<organism evidence="10 11">
    <name type="scientific">Pontibacillus chungwhensis BH030062</name>
    <dbReference type="NCBI Taxonomy" id="1385513"/>
    <lineage>
        <taxon>Bacteria</taxon>
        <taxon>Bacillati</taxon>
        <taxon>Bacillota</taxon>
        <taxon>Bacilli</taxon>
        <taxon>Bacillales</taxon>
        <taxon>Bacillaceae</taxon>
        <taxon>Pontibacillus</taxon>
    </lineage>
</organism>
<dbReference type="Proteomes" id="UP000030153">
    <property type="component" value="Unassembled WGS sequence"/>
</dbReference>
<feature type="transmembrane region" description="Helical" evidence="8">
    <location>
        <begin position="12"/>
        <end position="32"/>
    </location>
</feature>
<feature type="transmembrane region" description="Helical" evidence="8">
    <location>
        <begin position="392"/>
        <end position="412"/>
    </location>
</feature>
<evidence type="ECO:0000256" key="2">
    <source>
        <dbReference type="ARBA" id="ARBA00022475"/>
    </source>
</evidence>
<gene>
    <name evidence="10" type="ORF">N780_19970</name>
</gene>
<sequence length="488" mass="54597">MNTFLSLFQRFSVIVILLVGVLFFSFGFVSNLTMIEDVYSLRDLLLLVVVGIVVLLIGVSILRLPIPNLAFVSILLVSAFIIRLVWVLNVDTALLSDFAKLYNAAVSASNGNFAFSDDAYFSRWVYQIGFVMYESLIISIFGEGTMVLKLINVVLGTATVGLVYLIGKSVFNETAGRIAGAVYAIYLPSIVMTSVLTNQYLATFLIFAGLYLLVERFEISKWSWIGIGVLLALGHIIRPIGPFVLLAVGIYVFVVYLLKGDHKLKAFGKLAGIMGVFFIIQLSVSQAFMASGVTDYPLGNRDPLWKFVLGLNHETDGTYSGSDVEILAPLDGEEREQKQRELIEERLSDPGEVLVLMKDKFQIMWGEEHDSSFFWGLTGIEAPNLKTLLYQINNVMFTLFFVFGVVASVKLLLSKRSEIPMKSLLFVLLVIGYAMIHLIIEVQTRYRFFAMPALIMLQGYGIYLVSERLKQLFKRDVGTRSSSLRETK</sequence>
<feature type="transmembrane region" description="Helical" evidence="8">
    <location>
        <begin position="446"/>
        <end position="465"/>
    </location>
</feature>
<accession>A0A0A2UU82</accession>
<comment type="subcellular location">
    <subcellularLocation>
        <location evidence="1">Cell membrane</location>
        <topology evidence="1">Multi-pass membrane protein</topology>
    </subcellularLocation>
</comment>
<feature type="transmembrane region" description="Helical" evidence="8">
    <location>
        <begin position="148"/>
        <end position="166"/>
    </location>
</feature>
<dbReference type="InterPro" id="IPR050297">
    <property type="entry name" value="LipidA_mod_glycosyltrf_83"/>
</dbReference>
<keyword evidence="6 8" id="KW-1133">Transmembrane helix</keyword>
<keyword evidence="7 8" id="KW-0472">Membrane</keyword>
<keyword evidence="4" id="KW-0808">Transferase</keyword>
<dbReference type="GO" id="GO:0005886">
    <property type="term" value="C:plasma membrane"/>
    <property type="evidence" value="ECO:0007669"/>
    <property type="project" value="UniProtKB-SubCell"/>
</dbReference>
<dbReference type="PANTHER" id="PTHR33908">
    <property type="entry name" value="MANNOSYLTRANSFERASE YKCB-RELATED"/>
    <property type="match status" value="1"/>
</dbReference>
<keyword evidence="5 8" id="KW-0812">Transmembrane</keyword>
<dbReference type="STRING" id="1385513.N780_19970"/>
<evidence type="ECO:0000256" key="1">
    <source>
        <dbReference type="ARBA" id="ARBA00004651"/>
    </source>
</evidence>
<dbReference type="GO" id="GO:0009103">
    <property type="term" value="P:lipopolysaccharide biosynthetic process"/>
    <property type="evidence" value="ECO:0007669"/>
    <property type="project" value="UniProtKB-ARBA"/>
</dbReference>
<name>A0A0A2UU82_9BACI</name>
<dbReference type="RefSeq" id="WP_036783213.1">
    <property type="nucleotide sequence ID" value="NZ_AVBG01000006.1"/>
</dbReference>
<dbReference type="GO" id="GO:0016763">
    <property type="term" value="F:pentosyltransferase activity"/>
    <property type="evidence" value="ECO:0007669"/>
    <property type="project" value="TreeGrafter"/>
</dbReference>
<feature type="transmembrane region" description="Helical" evidence="8">
    <location>
        <begin position="270"/>
        <end position="289"/>
    </location>
</feature>
<evidence type="ECO:0000256" key="5">
    <source>
        <dbReference type="ARBA" id="ARBA00022692"/>
    </source>
</evidence>
<reference evidence="10 11" key="1">
    <citation type="submission" date="2013-08" db="EMBL/GenBank/DDBJ databases">
        <title>Genome of Pontibacillus chungwhensis.</title>
        <authorList>
            <person name="Wang Q."/>
            <person name="Wang G."/>
        </authorList>
    </citation>
    <scope>NUCLEOTIDE SEQUENCE [LARGE SCALE GENOMIC DNA]</scope>
    <source>
        <strain evidence="10 11">BH030062</strain>
    </source>
</reference>
<keyword evidence="3" id="KW-0328">Glycosyltransferase</keyword>
<dbReference type="EMBL" id="AVBG01000006">
    <property type="protein sequence ID" value="KGP91479.1"/>
    <property type="molecule type" value="Genomic_DNA"/>
</dbReference>
<evidence type="ECO:0000256" key="4">
    <source>
        <dbReference type="ARBA" id="ARBA00022679"/>
    </source>
</evidence>
<feature type="transmembrane region" description="Helical" evidence="8">
    <location>
        <begin position="243"/>
        <end position="258"/>
    </location>
</feature>
<feature type="transmembrane region" description="Helical" evidence="8">
    <location>
        <begin position="69"/>
        <end position="88"/>
    </location>
</feature>
<comment type="caution">
    <text evidence="10">The sequence shown here is derived from an EMBL/GenBank/DDBJ whole genome shotgun (WGS) entry which is preliminary data.</text>
</comment>